<name>A0AAE0K6G8_9PEZI</name>
<accession>A0AAE0K6G8</accession>
<sequence>MEPVRRKALPPGASRRLLAIGRRQQPPTEESSFFRANKTPSNGSRLSQSTTGLSLLTADTSAAVALMIDLEQDANPMLPLPPIKPTLQVPQTVSNGGGGDDVSPVSELVNTPRRFTVSTMHTLSPSFTTRNSPGGQTAGYQHLDAETEHAYEALRLQQQQQHNQNQNQQDIINSASPLSPQRWQQRWHHQQQDQHHQQQDQHHQQQDQHHQQQNQHHQQQDQQYQPQQQQQQLSHGKDMDIKIRSETQVISVPVGGREDKKRPAGKIDCLLKRSKGHRRKSRKIPEMWNPFWLRRVTLISFAALSAALALTTGLLYHFASVSNGLGERGAGYNGVWRYSPTAVVVVVSSLWRLVDLNVRSLMPWYELQHGPTSAEKSLLLDYMTPFLPRRFWLAFKNRHWAAVASMVGYIVLLLLVVFSTGLVALEPTSLSGETLAPIASRDEAATRSSLFSTENRLHVKGASTGLLCVGFILLTIISIAVLFTRPQDVVVREPGSVQGMARVLSTSPELGNALAGLGSNSEAEIRETLQNASFVSRLTRSKRDLNIEAINGSATPMEMPEKRITDPPIQRWHPLAISDWFLGCALIVPLIYIAILEGAQVASNKQTGFVETTPHSSAAVIANYIPATLALVLCSMYAAIELHVAIIAPFSSLRHRTAKDSKSVSLHYLTKSSPWIWLSSLQNKHFALSTIVAANFLAAWLTIIISGLYSITSVVLTTPITLVQLDTFDLSKSNLLVSDFAPTASSSDSWIYNDLVFPSFNLSPSNTVGTDSIIQLRAVTATRAILNCASLPLLPYSISISTTGSLAGYNVKTAAAVAVVQATALVPWSLCTNPPSSVNPATDSAIWEQEFFIPTAAADGSSSSTIRVGNGLYMNWTTVFTPTTFDGSPGSGGGSNASSAFGFINSSETAAQIIARNGLDGWGCPTLGITTGTASVGTSKDGVLGGKADLQTLVCWQQVQEVEADLMMTRTYPGLGIQRDIPPVVNEATARLVRNPVSSGNEGHDFDFSVNSMMESMETNENRSGGQVQPMNAFSRAMLEGLNGFTIRDNSENLKLAAQRVYGRHMAYAISQAMRTNKAATKGEAGGEDQTMPSSSSSSLPTTTQTSTSTRDSFSPTLSPTSIPDRGSTDDPDLDTPITLNFPPGVFPPIATSSVARGLQNRAAEPTRVATAALLSSLIPDAAIVGTSSRISTRLQQNPGPKVALQVLLGMMMLAVVVMRVMMGTHRETLSHEPVSIAGMASLVVDGVCSGDLNIGENVSRVPTAGGPLWADTGRV</sequence>
<dbReference type="PANTHER" id="PTHR37544">
    <property type="entry name" value="SPRAY-RELATED"/>
    <property type="match status" value="1"/>
</dbReference>
<feature type="compositionally biased region" description="Low complexity" evidence="1">
    <location>
        <begin position="211"/>
        <end position="232"/>
    </location>
</feature>
<gene>
    <name evidence="3" type="ORF">B0H63DRAFT_552650</name>
</gene>
<evidence type="ECO:0000256" key="2">
    <source>
        <dbReference type="SAM" id="Phobius"/>
    </source>
</evidence>
<organism evidence="3 4">
    <name type="scientific">Podospora didyma</name>
    <dbReference type="NCBI Taxonomy" id="330526"/>
    <lineage>
        <taxon>Eukaryota</taxon>
        <taxon>Fungi</taxon>
        <taxon>Dikarya</taxon>
        <taxon>Ascomycota</taxon>
        <taxon>Pezizomycotina</taxon>
        <taxon>Sordariomycetes</taxon>
        <taxon>Sordariomycetidae</taxon>
        <taxon>Sordariales</taxon>
        <taxon>Podosporaceae</taxon>
        <taxon>Podospora</taxon>
    </lineage>
</organism>
<dbReference type="InterPro" id="IPR021840">
    <property type="entry name" value="DUF3433"/>
</dbReference>
<keyword evidence="2" id="KW-0812">Transmembrane</keyword>
<feature type="transmembrane region" description="Helical" evidence="2">
    <location>
        <begin position="686"/>
        <end position="709"/>
    </location>
</feature>
<reference evidence="3" key="1">
    <citation type="journal article" date="2023" name="Mol. Phylogenet. Evol.">
        <title>Genome-scale phylogeny and comparative genomics of the fungal order Sordariales.</title>
        <authorList>
            <person name="Hensen N."/>
            <person name="Bonometti L."/>
            <person name="Westerberg I."/>
            <person name="Brannstrom I.O."/>
            <person name="Guillou S."/>
            <person name="Cros-Aarteil S."/>
            <person name="Calhoun S."/>
            <person name="Haridas S."/>
            <person name="Kuo A."/>
            <person name="Mondo S."/>
            <person name="Pangilinan J."/>
            <person name="Riley R."/>
            <person name="LaButti K."/>
            <person name="Andreopoulos B."/>
            <person name="Lipzen A."/>
            <person name="Chen C."/>
            <person name="Yan M."/>
            <person name="Daum C."/>
            <person name="Ng V."/>
            <person name="Clum A."/>
            <person name="Steindorff A."/>
            <person name="Ohm R.A."/>
            <person name="Martin F."/>
            <person name="Silar P."/>
            <person name="Natvig D.O."/>
            <person name="Lalanne C."/>
            <person name="Gautier V."/>
            <person name="Ament-Velasquez S.L."/>
            <person name="Kruys A."/>
            <person name="Hutchinson M.I."/>
            <person name="Powell A.J."/>
            <person name="Barry K."/>
            <person name="Miller A.N."/>
            <person name="Grigoriev I.V."/>
            <person name="Debuchy R."/>
            <person name="Gladieux P."/>
            <person name="Hiltunen Thoren M."/>
            <person name="Johannesson H."/>
        </authorList>
    </citation>
    <scope>NUCLEOTIDE SEQUENCE</scope>
    <source>
        <strain evidence="3">CBS 232.78</strain>
    </source>
</reference>
<comment type="caution">
    <text evidence="3">The sequence shown here is derived from an EMBL/GenBank/DDBJ whole genome shotgun (WGS) entry which is preliminary data.</text>
</comment>
<feature type="region of interest" description="Disordered" evidence="1">
    <location>
        <begin position="178"/>
        <end position="242"/>
    </location>
</feature>
<protein>
    <submittedName>
        <fullName evidence="3">Uncharacterized protein</fullName>
    </submittedName>
</protein>
<feature type="compositionally biased region" description="Low complexity" evidence="1">
    <location>
        <begin position="1094"/>
        <end position="1115"/>
    </location>
</feature>
<feature type="region of interest" description="Disordered" evidence="1">
    <location>
        <begin position="1079"/>
        <end position="1142"/>
    </location>
</feature>
<dbReference type="AlphaFoldDB" id="A0AAE0K6G8"/>
<keyword evidence="4" id="KW-1185">Reference proteome</keyword>
<feature type="region of interest" description="Disordered" evidence="1">
    <location>
        <begin position="119"/>
        <end position="139"/>
    </location>
</feature>
<feature type="transmembrane region" description="Helical" evidence="2">
    <location>
        <begin position="400"/>
        <end position="425"/>
    </location>
</feature>
<evidence type="ECO:0000313" key="3">
    <source>
        <dbReference type="EMBL" id="KAK3370570.1"/>
    </source>
</evidence>
<proteinExistence type="predicted"/>
<dbReference type="EMBL" id="JAULSW010000009">
    <property type="protein sequence ID" value="KAK3370570.1"/>
    <property type="molecule type" value="Genomic_DNA"/>
</dbReference>
<dbReference type="Pfam" id="PF11915">
    <property type="entry name" value="DUF3433"/>
    <property type="match status" value="2"/>
</dbReference>
<feature type="transmembrane region" description="Helical" evidence="2">
    <location>
        <begin position="292"/>
        <end position="316"/>
    </location>
</feature>
<feature type="transmembrane region" description="Helical" evidence="2">
    <location>
        <begin position="621"/>
        <end position="646"/>
    </location>
</feature>
<evidence type="ECO:0000256" key="1">
    <source>
        <dbReference type="SAM" id="MobiDB-lite"/>
    </source>
</evidence>
<keyword evidence="2" id="KW-0472">Membrane</keyword>
<evidence type="ECO:0000313" key="4">
    <source>
        <dbReference type="Proteomes" id="UP001285441"/>
    </source>
</evidence>
<reference evidence="3" key="2">
    <citation type="submission" date="2023-06" db="EMBL/GenBank/DDBJ databases">
        <authorList>
            <consortium name="Lawrence Berkeley National Laboratory"/>
            <person name="Haridas S."/>
            <person name="Hensen N."/>
            <person name="Bonometti L."/>
            <person name="Westerberg I."/>
            <person name="Brannstrom I.O."/>
            <person name="Guillou S."/>
            <person name="Cros-Aarteil S."/>
            <person name="Calhoun S."/>
            <person name="Kuo A."/>
            <person name="Mondo S."/>
            <person name="Pangilinan J."/>
            <person name="Riley R."/>
            <person name="LaButti K."/>
            <person name="Andreopoulos B."/>
            <person name="Lipzen A."/>
            <person name="Chen C."/>
            <person name="Yanf M."/>
            <person name="Daum C."/>
            <person name="Ng V."/>
            <person name="Clum A."/>
            <person name="Steindorff A."/>
            <person name="Ohm R."/>
            <person name="Martin F."/>
            <person name="Silar P."/>
            <person name="Natvig D."/>
            <person name="Lalanne C."/>
            <person name="Gautier V."/>
            <person name="Ament-velasquez S.L."/>
            <person name="Kruys A."/>
            <person name="Hutchinson M.I."/>
            <person name="Powell A.J."/>
            <person name="Barry K."/>
            <person name="Miller A.N."/>
            <person name="Grigoriev I.V."/>
            <person name="Debuchy R."/>
            <person name="Gladieux P."/>
            <person name="Thoren M.H."/>
            <person name="Johannesson H."/>
        </authorList>
    </citation>
    <scope>NUCLEOTIDE SEQUENCE</scope>
    <source>
        <strain evidence="3">CBS 232.78</strain>
    </source>
</reference>
<feature type="transmembrane region" description="Helical" evidence="2">
    <location>
        <begin position="580"/>
        <end position="601"/>
    </location>
</feature>
<keyword evidence="2" id="KW-1133">Transmembrane helix</keyword>
<dbReference type="PANTHER" id="PTHR37544:SF3">
    <property type="entry name" value="SPRAY"/>
    <property type="match status" value="1"/>
</dbReference>
<feature type="transmembrane region" description="Helical" evidence="2">
    <location>
        <begin position="462"/>
        <end position="483"/>
    </location>
</feature>
<feature type="compositionally biased region" description="Basic and acidic residues" evidence="1">
    <location>
        <begin position="190"/>
        <end position="210"/>
    </location>
</feature>
<feature type="region of interest" description="Disordered" evidence="1">
    <location>
        <begin position="1"/>
        <end position="49"/>
    </location>
</feature>
<dbReference type="Proteomes" id="UP001285441">
    <property type="component" value="Unassembled WGS sequence"/>
</dbReference>